<dbReference type="PANTHER" id="PTHR47957">
    <property type="entry name" value="ATP-DEPENDENT HELICASE HRQ1"/>
    <property type="match status" value="1"/>
</dbReference>
<organism evidence="2 3">
    <name type="scientific">Candidatus Halobonum tyrrellensis G22</name>
    <dbReference type="NCBI Taxonomy" id="1324957"/>
    <lineage>
        <taxon>Archaea</taxon>
        <taxon>Methanobacteriati</taxon>
        <taxon>Methanobacteriota</taxon>
        <taxon>Stenosarchaea group</taxon>
        <taxon>Halobacteria</taxon>
        <taxon>Halobacteriales</taxon>
        <taxon>Haloferacaceae</taxon>
        <taxon>Candidatus Halobonum</taxon>
    </lineage>
</organism>
<sequence length="886" mass="100437">MYRDVRDDIVRIVTEECRRQINAGTYDSAASLSEVFEEFKQEHLAADAAFKQEVLESGETYMITLELGSAGEEHLTHVIFDRLVEELVEDRELLYVHNRQKVRSHVAEMARYFALIRQRINEDTDYSFTPNLVKMVKLASSPREQPIMGKGESEAMRFQAPLREISERVDADGFTPAWELQALGTGDWRTHVTDTVETLSEFFTDRLPEDFDSLAAFQGRALRDIYLDAISDSGSDPEQAHVVTASTGGGKTEAFLFPALAYALTANRAGLEGNKGVLTYPRRDLCDNQFERAFDYITELNRLGSGIDGSFESSDLTIGIQHGGRDDVTLPCPYCDGELAVPEGYENTHFVCQQSDRHEIRYATVDRSEPADIIVTTQSSLHRRLMDHYGDDAFWSAQSPPKFLVLDEVHIYTDQAGMNVANVVRRFKQALQHRGQKQSPTLVASSATIENAKSFTSGIFDVDPEAVNRVKPRKGEKTTLGREHFVFVKATDPRDVQIPIGDSVFKPREEWTEMTTSTATNLSCMIQIAFAFQHTMRKERAGSREGLDNDKDRILGFVDSIDSVSRLGGYVQNAEEQGLFKYRIPDALLNTRGNNPDCPSDSFQQGTDDEYEETAVCESVIPDPNVNPCPVYEDGECWWTMRDERLDLQSMTVGIHKSGRTQYAGEDRPLGDEWDQLISTSALEVGFDHPSIIGTFQYRAPRNVPGFLQRKGRGGRDAEDEPVTVVVLGSTPTDSYYFHHSNYLSDPRDEHLEIPLDEENRFVRAEHMTAAVIDYFNVTDGTNARKLFSGFSTSQYGPGPDVDYLRDQFERHRDPIRQWLNRAFGADSEEVRQVLDEFNRYSDLLDAPIDNGEDPYWKFFRRAIKQKQNGTTPEIESLLQRLQEER</sequence>
<keyword evidence="2" id="KW-0067">ATP-binding</keyword>
<evidence type="ECO:0000313" key="2">
    <source>
        <dbReference type="EMBL" id="ESP86834.1"/>
    </source>
</evidence>
<feature type="domain" description="Helicase ATP-binding" evidence="1">
    <location>
        <begin position="232"/>
        <end position="467"/>
    </location>
</feature>
<dbReference type="GO" id="GO:0006289">
    <property type="term" value="P:nucleotide-excision repair"/>
    <property type="evidence" value="ECO:0007669"/>
    <property type="project" value="TreeGrafter"/>
</dbReference>
<keyword evidence="2" id="KW-0347">Helicase</keyword>
<keyword evidence="3" id="KW-1185">Reference proteome</keyword>
<dbReference type="AlphaFoldDB" id="V4HGB7"/>
<gene>
    <name evidence="2" type="ORF">K933_17162</name>
</gene>
<dbReference type="GO" id="GO:0005524">
    <property type="term" value="F:ATP binding"/>
    <property type="evidence" value="ECO:0007669"/>
    <property type="project" value="InterPro"/>
</dbReference>
<dbReference type="GO" id="GO:0036297">
    <property type="term" value="P:interstrand cross-link repair"/>
    <property type="evidence" value="ECO:0007669"/>
    <property type="project" value="TreeGrafter"/>
</dbReference>
<keyword evidence="2" id="KW-0378">Hydrolase</keyword>
<evidence type="ECO:0000313" key="3">
    <source>
        <dbReference type="Proteomes" id="UP000017840"/>
    </source>
</evidence>
<dbReference type="SUPFAM" id="SSF52540">
    <property type="entry name" value="P-loop containing nucleoside triphosphate hydrolases"/>
    <property type="match status" value="1"/>
</dbReference>
<keyword evidence="2" id="KW-0547">Nucleotide-binding</keyword>
<dbReference type="EMBL" id="ASGZ01000070">
    <property type="protein sequence ID" value="ESP86834.1"/>
    <property type="molecule type" value="Genomic_DNA"/>
</dbReference>
<comment type="caution">
    <text evidence="2">The sequence shown here is derived from an EMBL/GenBank/DDBJ whole genome shotgun (WGS) entry which is preliminary data.</text>
</comment>
<name>V4HGB7_9EURY</name>
<evidence type="ECO:0000259" key="1">
    <source>
        <dbReference type="PROSITE" id="PS51192"/>
    </source>
</evidence>
<dbReference type="InterPro" id="IPR014001">
    <property type="entry name" value="Helicase_ATP-bd"/>
</dbReference>
<dbReference type="PROSITE" id="PS51192">
    <property type="entry name" value="HELICASE_ATP_BIND_1"/>
    <property type="match status" value="1"/>
</dbReference>
<accession>V4HGB7</accession>
<dbReference type="InterPro" id="IPR011545">
    <property type="entry name" value="DEAD/DEAH_box_helicase_dom"/>
</dbReference>
<dbReference type="Proteomes" id="UP000017840">
    <property type="component" value="Unassembled WGS sequence"/>
</dbReference>
<dbReference type="Pfam" id="PF00270">
    <property type="entry name" value="DEAD"/>
    <property type="match status" value="2"/>
</dbReference>
<dbReference type="GO" id="GO:0003676">
    <property type="term" value="F:nucleic acid binding"/>
    <property type="evidence" value="ECO:0007669"/>
    <property type="project" value="InterPro"/>
</dbReference>
<dbReference type="eggNOG" id="arCOG00555">
    <property type="taxonomic scope" value="Archaea"/>
</dbReference>
<dbReference type="InterPro" id="IPR027417">
    <property type="entry name" value="P-loop_NTPase"/>
</dbReference>
<dbReference type="Gene3D" id="3.40.50.300">
    <property type="entry name" value="P-loop containing nucleotide triphosphate hydrolases"/>
    <property type="match status" value="2"/>
</dbReference>
<dbReference type="STRING" id="1324957.K933_17162"/>
<proteinExistence type="predicted"/>
<dbReference type="GO" id="GO:0043138">
    <property type="term" value="F:3'-5' DNA helicase activity"/>
    <property type="evidence" value="ECO:0007669"/>
    <property type="project" value="TreeGrafter"/>
</dbReference>
<dbReference type="SMART" id="SM00487">
    <property type="entry name" value="DEXDc"/>
    <property type="match status" value="1"/>
</dbReference>
<protein>
    <submittedName>
        <fullName evidence="2">Helicase family protein with metal-binding cysteine cluster</fullName>
    </submittedName>
</protein>
<dbReference type="PANTHER" id="PTHR47957:SF3">
    <property type="entry name" value="ATP-DEPENDENT HELICASE HRQ1"/>
    <property type="match status" value="1"/>
</dbReference>
<reference evidence="2 3" key="1">
    <citation type="journal article" date="2013" name="Genome Announc.">
        <title>Draft Genome Sequence of 'Candidatus Halobonum tyrrellensis' Strain G22, Isolated from the Hypersaline Waters of Lake Tyrrell, Australia.</title>
        <authorList>
            <person name="Ugalde J.A."/>
            <person name="Narasingarao P."/>
            <person name="Kuo S."/>
            <person name="Podell S."/>
            <person name="Allen E.E."/>
        </authorList>
    </citation>
    <scope>NUCLEOTIDE SEQUENCE [LARGE SCALE GENOMIC DNA]</scope>
    <source>
        <strain evidence="2 3">G22</strain>
    </source>
</reference>
<dbReference type="PATRIC" id="fig|1324957.4.peg.3482"/>